<keyword evidence="4 6" id="KW-1133">Transmembrane helix</keyword>
<evidence type="ECO:0000256" key="5">
    <source>
        <dbReference type="ARBA" id="ARBA00023136"/>
    </source>
</evidence>
<dbReference type="PANTHER" id="PTHR11819">
    <property type="entry name" value="SOLUTE CARRIER FAMILY 5"/>
    <property type="match status" value="1"/>
</dbReference>
<dbReference type="InterPro" id="IPR001734">
    <property type="entry name" value="Na/solute_symporter"/>
</dbReference>
<keyword evidence="3 6" id="KW-0812">Transmembrane</keyword>
<feature type="transmembrane region" description="Helical" evidence="6">
    <location>
        <begin position="6"/>
        <end position="27"/>
    </location>
</feature>
<comment type="caution">
    <text evidence="7">The sequence shown here is derived from an EMBL/GenBank/DDBJ whole genome shotgun (WGS) entry which is preliminary data.</text>
</comment>
<organism evidence="7">
    <name type="scientific">marine sediment metagenome</name>
    <dbReference type="NCBI Taxonomy" id="412755"/>
    <lineage>
        <taxon>unclassified sequences</taxon>
        <taxon>metagenomes</taxon>
        <taxon>ecological metagenomes</taxon>
    </lineage>
</organism>
<dbReference type="GO" id="GO:0005412">
    <property type="term" value="F:D-glucose:sodium symporter activity"/>
    <property type="evidence" value="ECO:0007669"/>
    <property type="project" value="TreeGrafter"/>
</dbReference>
<dbReference type="Gene3D" id="1.20.1730.10">
    <property type="entry name" value="Sodium/glucose cotransporter"/>
    <property type="match status" value="1"/>
</dbReference>
<feature type="transmembrane region" description="Helical" evidence="6">
    <location>
        <begin position="72"/>
        <end position="93"/>
    </location>
</feature>
<dbReference type="Pfam" id="PF00474">
    <property type="entry name" value="SSF"/>
    <property type="match status" value="1"/>
</dbReference>
<dbReference type="PANTHER" id="PTHR11819:SF195">
    <property type="entry name" value="SODIUM_GLUCOSE COTRANSPORTER 4"/>
    <property type="match status" value="1"/>
</dbReference>
<comment type="similarity">
    <text evidence="2">Belongs to the sodium:solute symporter (SSF) (TC 2.A.21) family.</text>
</comment>
<evidence type="ECO:0000256" key="6">
    <source>
        <dbReference type="SAM" id="Phobius"/>
    </source>
</evidence>
<keyword evidence="5 6" id="KW-0472">Membrane</keyword>
<proteinExistence type="inferred from homology"/>
<evidence type="ECO:0000256" key="3">
    <source>
        <dbReference type="ARBA" id="ARBA00022692"/>
    </source>
</evidence>
<sequence length="150" mass="16743">GELYHYLQSVQAYIAPPIAAVFLLGLFWKRINSAGAVTALFGGFVIGMLRLVAELNKEVLSGWLYTFADVNFLYFCVYLFLVCIAMMITVSIFTKPPSYEKLKGLTYATTVLEDKQASRASWNKKDVVLSVIILVIIALVMIYFSPLIIG</sequence>
<evidence type="ECO:0008006" key="8">
    <source>
        <dbReference type="Google" id="ProtNLM"/>
    </source>
</evidence>
<reference evidence="7" key="1">
    <citation type="journal article" date="2014" name="Front. Microbiol.">
        <title>High frequency of phylogenetically diverse reductive dehalogenase-homologous genes in deep subseafloor sedimentary metagenomes.</title>
        <authorList>
            <person name="Kawai M."/>
            <person name="Futagami T."/>
            <person name="Toyoda A."/>
            <person name="Takaki Y."/>
            <person name="Nishi S."/>
            <person name="Hori S."/>
            <person name="Arai W."/>
            <person name="Tsubouchi T."/>
            <person name="Morono Y."/>
            <person name="Uchiyama I."/>
            <person name="Ito T."/>
            <person name="Fujiyama A."/>
            <person name="Inagaki F."/>
            <person name="Takami H."/>
        </authorList>
    </citation>
    <scope>NUCLEOTIDE SEQUENCE</scope>
    <source>
        <strain evidence="7">Expedition CK06-06</strain>
    </source>
</reference>
<feature type="transmembrane region" description="Helical" evidence="6">
    <location>
        <begin position="34"/>
        <end position="52"/>
    </location>
</feature>
<gene>
    <name evidence="7" type="ORF">S01H4_54173</name>
</gene>
<dbReference type="InterPro" id="IPR038377">
    <property type="entry name" value="Na/Glc_symporter_sf"/>
</dbReference>
<evidence type="ECO:0000256" key="4">
    <source>
        <dbReference type="ARBA" id="ARBA00022989"/>
    </source>
</evidence>
<dbReference type="GO" id="GO:0005886">
    <property type="term" value="C:plasma membrane"/>
    <property type="evidence" value="ECO:0007669"/>
    <property type="project" value="TreeGrafter"/>
</dbReference>
<dbReference type="AlphaFoldDB" id="X1CS15"/>
<evidence type="ECO:0000256" key="1">
    <source>
        <dbReference type="ARBA" id="ARBA00004141"/>
    </source>
</evidence>
<feature type="transmembrane region" description="Helical" evidence="6">
    <location>
        <begin position="127"/>
        <end position="149"/>
    </location>
</feature>
<dbReference type="EMBL" id="BART01031153">
    <property type="protein sequence ID" value="GAH11241.1"/>
    <property type="molecule type" value="Genomic_DNA"/>
</dbReference>
<comment type="subcellular location">
    <subcellularLocation>
        <location evidence="1">Membrane</location>
        <topology evidence="1">Multi-pass membrane protein</topology>
    </subcellularLocation>
</comment>
<dbReference type="PROSITE" id="PS50283">
    <property type="entry name" value="NA_SOLUT_SYMP_3"/>
    <property type="match status" value="1"/>
</dbReference>
<protein>
    <recommendedName>
        <fullName evidence="8">Na+/glucose cotransporter</fullName>
    </recommendedName>
</protein>
<feature type="non-terminal residue" evidence="7">
    <location>
        <position position="1"/>
    </location>
</feature>
<evidence type="ECO:0000313" key="7">
    <source>
        <dbReference type="EMBL" id="GAH11241.1"/>
    </source>
</evidence>
<name>X1CS15_9ZZZZ</name>
<evidence type="ECO:0000256" key="2">
    <source>
        <dbReference type="ARBA" id="ARBA00006434"/>
    </source>
</evidence>
<accession>X1CS15</accession>